<dbReference type="RefSeq" id="WP_379068738.1">
    <property type="nucleotide sequence ID" value="NZ_JBHTIT010000001.1"/>
</dbReference>
<organism evidence="1 2">
    <name type="scientific">Paraperlucidibaca wandonensis</name>
    <dbReference type="NCBI Taxonomy" id="1268273"/>
    <lineage>
        <taxon>Bacteria</taxon>
        <taxon>Pseudomonadati</taxon>
        <taxon>Pseudomonadota</taxon>
        <taxon>Gammaproteobacteria</taxon>
        <taxon>Moraxellales</taxon>
        <taxon>Moraxellaceae</taxon>
        <taxon>Paraperlucidibaca</taxon>
    </lineage>
</organism>
<evidence type="ECO:0008006" key="3">
    <source>
        <dbReference type="Google" id="ProtNLM"/>
    </source>
</evidence>
<protein>
    <recommendedName>
        <fullName evidence="3">Diacylglycerol O-acyltransferase</fullName>
    </recommendedName>
</protein>
<keyword evidence="2" id="KW-1185">Reference proteome</keyword>
<name>A0ABW3HFH5_9GAMM</name>
<dbReference type="Gene3D" id="3.30.559.10">
    <property type="entry name" value="Chloramphenicol acetyltransferase-like domain"/>
    <property type="match status" value="1"/>
</dbReference>
<gene>
    <name evidence="1" type="ORF">ACFQ0F_02455</name>
</gene>
<accession>A0ABW3HFH5</accession>
<comment type="caution">
    <text evidence="1">The sequence shown here is derived from an EMBL/GenBank/DDBJ whole genome shotgun (WGS) entry which is preliminary data.</text>
</comment>
<dbReference type="Proteomes" id="UP001597044">
    <property type="component" value="Unassembled WGS sequence"/>
</dbReference>
<evidence type="ECO:0000313" key="2">
    <source>
        <dbReference type="Proteomes" id="UP001597044"/>
    </source>
</evidence>
<reference evidence="2" key="1">
    <citation type="journal article" date="2019" name="Int. J. Syst. Evol. Microbiol.">
        <title>The Global Catalogue of Microorganisms (GCM) 10K type strain sequencing project: providing services to taxonomists for standard genome sequencing and annotation.</title>
        <authorList>
            <consortium name="The Broad Institute Genomics Platform"/>
            <consortium name="The Broad Institute Genome Sequencing Center for Infectious Disease"/>
            <person name="Wu L."/>
            <person name="Ma J."/>
        </authorList>
    </citation>
    <scope>NUCLEOTIDE SEQUENCE [LARGE SCALE GENOMIC DNA]</scope>
    <source>
        <strain evidence="2">CCUG 63419</strain>
    </source>
</reference>
<proteinExistence type="predicted"/>
<evidence type="ECO:0000313" key="1">
    <source>
        <dbReference type="EMBL" id="MFD0949260.1"/>
    </source>
</evidence>
<dbReference type="SUPFAM" id="SSF52777">
    <property type="entry name" value="CoA-dependent acyltransferases"/>
    <property type="match status" value="1"/>
</dbReference>
<dbReference type="EMBL" id="JBHTIT010000001">
    <property type="protein sequence ID" value="MFD0949260.1"/>
    <property type="molecule type" value="Genomic_DNA"/>
</dbReference>
<sequence>MPSDSADYLGKLPGLAPQTSVDRPVTASEYYHASVGTSRYTLESPRYVFFVLHGSCVDAPDEQELTQKLTQAIAQVSACNPILRMRWHGSLGHSRWLSDGPLPRLRVVSECQWDGQSSAGADILDAPGLSLRDGPCAEFIWASQGQGRGLLILRSHHAVMDGLGGMHLLSELFRALRGEPLLGSNAAFSDADLMRAMAITSTKHEPYDTCTLTGAPAGDDVGDDWWRVRFGPVQPRLLSKVALALTEFAHQFSDAPVRIAIPVDLRKHVPGMLASANFANMLFVRLNKGAQATDFDGQLREQLAARREGAYPAIYDWLRWLPLRWFDYLLGRRLANFTTRKPVETVLISNMGKVYLTAFQSSIFKADDYTVSPMPGNAFVVLYSIGDEISMMISLPRILSSNGRKQALVAWLQQRFGEANGDESSSGGCNESNACKS</sequence>
<dbReference type="InterPro" id="IPR023213">
    <property type="entry name" value="CAT-like_dom_sf"/>
</dbReference>